<proteinExistence type="predicted"/>
<dbReference type="InterPro" id="IPR036249">
    <property type="entry name" value="Thioredoxin-like_sf"/>
</dbReference>
<protein>
    <submittedName>
        <fullName evidence="1">Tetratricopeptide repeat protein</fullName>
    </submittedName>
</protein>
<dbReference type="Pfam" id="PF13899">
    <property type="entry name" value="Thioredoxin_7"/>
    <property type="match status" value="1"/>
</dbReference>
<gene>
    <name evidence="1" type="ORF">ENO59_10000</name>
</gene>
<name>A0A7V2B211_RHOMR</name>
<dbReference type="Pfam" id="PF13428">
    <property type="entry name" value="TPR_14"/>
    <property type="match status" value="1"/>
</dbReference>
<comment type="caution">
    <text evidence="1">The sequence shown here is derived from an EMBL/GenBank/DDBJ whole genome shotgun (WGS) entry which is preliminary data.</text>
</comment>
<dbReference type="Gene3D" id="1.25.40.10">
    <property type="entry name" value="Tetratricopeptide repeat domain"/>
    <property type="match status" value="1"/>
</dbReference>
<organism evidence="1">
    <name type="scientific">Rhodothermus marinus</name>
    <name type="common">Rhodothermus obamensis</name>
    <dbReference type="NCBI Taxonomy" id="29549"/>
    <lineage>
        <taxon>Bacteria</taxon>
        <taxon>Pseudomonadati</taxon>
        <taxon>Rhodothermota</taxon>
        <taxon>Rhodothermia</taxon>
        <taxon>Rhodothermales</taxon>
        <taxon>Rhodothermaceae</taxon>
        <taxon>Rhodothermus</taxon>
    </lineage>
</organism>
<evidence type="ECO:0000313" key="1">
    <source>
        <dbReference type="EMBL" id="HER96828.1"/>
    </source>
</evidence>
<reference evidence="1" key="1">
    <citation type="journal article" date="2020" name="mSystems">
        <title>Genome- and Community-Level Interaction Insights into Carbon Utilization and Element Cycling Functions of Hydrothermarchaeota in Hydrothermal Sediment.</title>
        <authorList>
            <person name="Zhou Z."/>
            <person name="Liu Y."/>
            <person name="Xu W."/>
            <person name="Pan J."/>
            <person name="Luo Z.H."/>
            <person name="Li M."/>
        </authorList>
    </citation>
    <scope>NUCLEOTIDE SEQUENCE [LARGE SCALE GENOMIC DNA]</scope>
    <source>
        <strain evidence="1">SpSt-143</strain>
    </source>
</reference>
<dbReference type="SUPFAM" id="SSF52833">
    <property type="entry name" value="Thioredoxin-like"/>
    <property type="match status" value="1"/>
</dbReference>
<dbReference type="Gene3D" id="3.40.30.10">
    <property type="entry name" value="Glutaredoxin"/>
    <property type="match status" value="1"/>
</dbReference>
<dbReference type="InterPro" id="IPR011990">
    <property type="entry name" value="TPR-like_helical_dom_sf"/>
</dbReference>
<sequence length="194" mass="22435">MSESLFWLEDFEQALVAARQRHQPVLLMFVREGCAGCAKMEAITYRDAAVQAELTEGFILLRQDIQRDRLVRVRYAAVWTPSFYVLDVRGAAHHVELGYLPPEDFWLVLRLGRAKELVPRGRYPEAIALLNEALERFPDHPLAAQAMLWWAIARYLNSGGDSRQFRQDLSALLRRYPNSPEARRWPWSDPPPFG</sequence>
<dbReference type="EMBL" id="DSGB01000006">
    <property type="protein sequence ID" value="HER96828.1"/>
    <property type="molecule type" value="Genomic_DNA"/>
</dbReference>
<accession>A0A7V2B211</accession>
<dbReference type="AlphaFoldDB" id="A0A7V2B211"/>
<dbReference type="SUPFAM" id="SSF48452">
    <property type="entry name" value="TPR-like"/>
    <property type="match status" value="1"/>
</dbReference>